<keyword evidence="2" id="KW-1185">Reference proteome</keyword>
<evidence type="ECO:0000313" key="1">
    <source>
        <dbReference type="EMBL" id="KAJ1947618.1"/>
    </source>
</evidence>
<accession>A0ACC1JD14</accession>
<sequence>MHNLIPFVFRAVAAGGNLMTENGDHFKAHRAIVGPSFRRSWPVDMFRENLTKVERLIKGHNGEVVDVYNICRRTTLDLLGNIIMGINFGALDYTDGELLEICWDVVEAGIAPLYLVFPVLDKYPIGKRAQSFANLRKFHRFIEKTIEEKRQKLLNKGELGEKERSNSDLLTLMIEAHEHTKVHGAYDENGKLLPSMTTEELRNNTIIFFVAGHDATAYGMNHMLMELALNPDVQQWARDRVISVIGDAPDAFPTEEQMAELSDLDMIVKESLRKNSVVSDVRRVLTEPVTLGNYTLPKGAWVMVDLWAMHHNPKYFPNPDKFIPERFASTAREDGHPNVPFTWAPFSEGGRKCIGHKFALLTQRIMLIYLVHRFVWRLPAGSPFLTKPRTSTTGLISPIGLEIEFESRHK</sequence>
<protein>
    <submittedName>
        <fullName evidence="1">Uncharacterized protein</fullName>
    </submittedName>
</protein>
<name>A0ACC1JD14_9FUNG</name>
<dbReference type="EMBL" id="JANBPW010000916">
    <property type="protein sequence ID" value="KAJ1947618.1"/>
    <property type="molecule type" value="Genomic_DNA"/>
</dbReference>
<dbReference type="Proteomes" id="UP001150603">
    <property type="component" value="Unassembled WGS sequence"/>
</dbReference>
<comment type="caution">
    <text evidence="1">The sequence shown here is derived from an EMBL/GenBank/DDBJ whole genome shotgun (WGS) entry which is preliminary data.</text>
</comment>
<proteinExistence type="predicted"/>
<gene>
    <name evidence="1" type="ORF">FBU59_001853</name>
</gene>
<reference evidence="1" key="1">
    <citation type="submission" date="2022-07" db="EMBL/GenBank/DDBJ databases">
        <title>Phylogenomic reconstructions and comparative analyses of Kickxellomycotina fungi.</title>
        <authorList>
            <person name="Reynolds N.K."/>
            <person name="Stajich J.E."/>
            <person name="Barry K."/>
            <person name="Grigoriev I.V."/>
            <person name="Crous P."/>
            <person name="Smith M.E."/>
        </authorList>
    </citation>
    <scope>NUCLEOTIDE SEQUENCE</scope>
    <source>
        <strain evidence="1">NRRL 5244</strain>
    </source>
</reference>
<evidence type="ECO:0000313" key="2">
    <source>
        <dbReference type="Proteomes" id="UP001150603"/>
    </source>
</evidence>
<organism evidence="1 2">
    <name type="scientific">Linderina macrospora</name>
    <dbReference type="NCBI Taxonomy" id="4868"/>
    <lineage>
        <taxon>Eukaryota</taxon>
        <taxon>Fungi</taxon>
        <taxon>Fungi incertae sedis</taxon>
        <taxon>Zoopagomycota</taxon>
        <taxon>Kickxellomycotina</taxon>
        <taxon>Kickxellomycetes</taxon>
        <taxon>Kickxellales</taxon>
        <taxon>Kickxellaceae</taxon>
        <taxon>Linderina</taxon>
    </lineage>
</organism>